<dbReference type="AlphaFoldDB" id="L9VEV7"/>
<sequence length="184" mass="19813">MSTESTTRCEFCGNADETVTTRPGRGAQALCDTCDAWITERMREMTVVVPDAFTCEERGGDVDPATGRTLALDPSLGVVDALEFTTGISYEAIGKLEAAGFETVSDLWTADRDELLAVPYVEPKDVDAIIQGISTQAVQDFEADLDELDDAKDGTEDVFGELSSEDTGTNEPSEKDPDDDAELL</sequence>
<keyword evidence="3" id="KW-1185">Reference proteome</keyword>
<comment type="caution">
    <text evidence="2">The sequence shown here is derived from an EMBL/GenBank/DDBJ whole genome shotgun (WGS) entry which is preliminary data.</text>
</comment>
<dbReference type="RefSeq" id="WP_006092987.1">
    <property type="nucleotide sequence ID" value="NZ_AOHW01000056.1"/>
</dbReference>
<dbReference type="GO" id="GO:0000166">
    <property type="term" value="F:nucleotide binding"/>
    <property type="evidence" value="ECO:0007669"/>
    <property type="project" value="InterPro"/>
</dbReference>
<reference evidence="2 3" key="1">
    <citation type="journal article" date="2014" name="PLoS Genet.">
        <title>Phylogenetically driven sequencing of extremely halophilic archaea reveals strategies for static and dynamic osmo-response.</title>
        <authorList>
            <person name="Becker E.A."/>
            <person name="Seitzer P.M."/>
            <person name="Tritt A."/>
            <person name="Larsen D."/>
            <person name="Krusor M."/>
            <person name="Yao A.I."/>
            <person name="Wu D."/>
            <person name="Madern D."/>
            <person name="Eisen J.A."/>
            <person name="Darling A.E."/>
            <person name="Facciotti M.T."/>
        </authorList>
    </citation>
    <scope>NUCLEOTIDE SEQUENCE [LARGE SCALE GENOMIC DNA]</scope>
    <source>
        <strain evidence="2 3">GA33</strain>
    </source>
</reference>
<dbReference type="SUPFAM" id="SSF47794">
    <property type="entry name" value="Rad51 N-terminal domain-like"/>
    <property type="match status" value="1"/>
</dbReference>
<dbReference type="Proteomes" id="UP000011599">
    <property type="component" value="Unassembled WGS sequence"/>
</dbReference>
<dbReference type="Gene3D" id="1.10.150.20">
    <property type="entry name" value="5' to 3' exonuclease, C-terminal subdomain"/>
    <property type="match status" value="1"/>
</dbReference>
<proteinExistence type="predicted"/>
<dbReference type="PATRIC" id="fig|1114856.3.peg.4820"/>
<dbReference type="EMBL" id="AOHW01000056">
    <property type="protein sequence ID" value="ELY35566.1"/>
    <property type="molecule type" value="Genomic_DNA"/>
</dbReference>
<evidence type="ECO:0000256" key="1">
    <source>
        <dbReference type="SAM" id="MobiDB-lite"/>
    </source>
</evidence>
<organism evidence="2 3">
    <name type="scientific">Natronorubrum tibetense GA33</name>
    <dbReference type="NCBI Taxonomy" id="1114856"/>
    <lineage>
        <taxon>Archaea</taxon>
        <taxon>Methanobacteriati</taxon>
        <taxon>Methanobacteriota</taxon>
        <taxon>Stenosarchaea group</taxon>
        <taxon>Halobacteria</taxon>
        <taxon>Halobacteriales</taxon>
        <taxon>Natrialbaceae</taxon>
        <taxon>Natronorubrum</taxon>
    </lineage>
</organism>
<dbReference type="InterPro" id="IPR010995">
    <property type="entry name" value="DNA_repair_Rad51/TF_NusA_a-hlx"/>
</dbReference>
<dbReference type="STRING" id="1114856.GCA_000383975_04670"/>
<evidence type="ECO:0000313" key="2">
    <source>
        <dbReference type="EMBL" id="ELY35566.1"/>
    </source>
</evidence>
<accession>L9VEV7</accession>
<gene>
    <name evidence="2" type="ORF">C496_23356</name>
</gene>
<protein>
    <recommendedName>
        <fullName evidence="4">Helix-hairpin-helix domain-containing protein</fullName>
    </recommendedName>
</protein>
<evidence type="ECO:0000313" key="3">
    <source>
        <dbReference type="Proteomes" id="UP000011599"/>
    </source>
</evidence>
<feature type="region of interest" description="Disordered" evidence="1">
    <location>
        <begin position="145"/>
        <end position="184"/>
    </location>
</feature>
<name>L9VEV7_9EURY</name>
<evidence type="ECO:0008006" key="4">
    <source>
        <dbReference type="Google" id="ProtNLM"/>
    </source>
</evidence>